<evidence type="ECO:0000256" key="3">
    <source>
        <dbReference type="ARBA" id="ARBA00022989"/>
    </source>
</evidence>
<evidence type="ECO:0000256" key="5">
    <source>
        <dbReference type="HAMAP-Rule" id="MF_01948"/>
    </source>
</evidence>
<evidence type="ECO:0000256" key="1">
    <source>
        <dbReference type="ARBA" id="ARBA00022475"/>
    </source>
</evidence>
<protein>
    <recommendedName>
        <fullName evidence="5">Probable lipopolysaccharide assembly protein A</fullName>
    </recommendedName>
</protein>
<keyword evidence="8" id="KW-1185">Reference proteome</keyword>
<feature type="domain" description="Lipopolysaccharide assembly protein A" evidence="6">
    <location>
        <begin position="24"/>
        <end position="79"/>
    </location>
</feature>
<proteinExistence type="inferred from homology"/>
<keyword evidence="3 5" id="KW-1133">Transmembrane helix</keyword>
<comment type="caution">
    <text evidence="5">Lacks conserved residue(s) required for the propagation of feature annotation.</text>
</comment>
<dbReference type="RefSeq" id="WP_345315651.1">
    <property type="nucleotide sequence ID" value="NZ_BAABLF010000005.1"/>
</dbReference>
<keyword evidence="4 5" id="KW-0472">Membrane</keyword>
<accession>A0ABP9RXT7</accession>
<dbReference type="InterPro" id="IPR010445">
    <property type="entry name" value="LapA_dom"/>
</dbReference>
<keyword evidence="1 5" id="KW-1003">Cell membrane</keyword>
<comment type="function">
    <text evidence="5">Involved in the assembly of lipopolysaccharide (LPS).</text>
</comment>
<dbReference type="Proteomes" id="UP001501600">
    <property type="component" value="Unassembled WGS sequence"/>
</dbReference>
<keyword evidence="5" id="KW-0997">Cell inner membrane</keyword>
<feature type="transmembrane region" description="Helical" evidence="5">
    <location>
        <begin position="43"/>
        <end position="65"/>
    </location>
</feature>
<evidence type="ECO:0000313" key="8">
    <source>
        <dbReference type="Proteomes" id="UP001501600"/>
    </source>
</evidence>
<dbReference type="EMBL" id="BAABLF010000005">
    <property type="protein sequence ID" value="GAA5188010.1"/>
    <property type="molecule type" value="Genomic_DNA"/>
</dbReference>
<evidence type="ECO:0000259" key="6">
    <source>
        <dbReference type="Pfam" id="PF06305"/>
    </source>
</evidence>
<sequence>MKAFLVAACVAALFVLALAFGARNEQMVTINYFIAQGTFPLPWVLAATFLLGFLISWVLSLLVVVKLKLALRRARAQYPRPQDQNSPNTNA</sequence>
<comment type="similarity">
    <text evidence="5">Belongs to the LapA family.</text>
</comment>
<evidence type="ECO:0000313" key="7">
    <source>
        <dbReference type="EMBL" id="GAA5188010.1"/>
    </source>
</evidence>
<dbReference type="Pfam" id="PF06305">
    <property type="entry name" value="LapA_dom"/>
    <property type="match status" value="1"/>
</dbReference>
<comment type="subcellular location">
    <subcellularLocation>
        <location evidence="5">Cell inner membrane</location>
        <topology evidence="5">Single-pass membrane protein</topology>
    </subcellularLocation>
</comment>
<evidence type="ECO:0000256" key="2">
    <source>
        <dbReference type="ARBA" id="ARBA00022692"/>
    </source>
</evidence>
<gene>
    <name evidence="5" type="primary">lapA</name>
    <name evidence="7" type="ORF">GCM10025772_06950</name>
</gene>
<keyword evidence="2 5" id="KW-0812">Transmembrane</keyword>
<dbReference type="InterPro" id="IPR032906">
    <property type="entry name" value="LapA"/>
</dbReference>
<evidence type="ECO:0000256" key="4">
    <source>
        <dbReference type="ARBA" id="ARBA00023136"/>
    </source>
</evidence>
<comment type="caution">
    <text evidence="7">The sequence shown here is derived from an EMBL/GenBank/DDBJ whole genome shotgun (WGS) entry which is preliminary data.</text>
</comment>
<dbReference type="HAMAP" id="MF_01948">
    <property type="entry name" value="LPS_assembly_LapA"/>
    <property type="match status" value="1"/>
</dbReference>
<reference evidence="8" key="1">
    <citation type="journal article" date="2019" name="Int. J. Syst. Evol. Microbiol.">
        <title>The Global Catalogue of Microorganisms (GCM) 10K type strain sequencing project: providing services to taxonomists for standard genome sequencing and annotation.</title>
        <authorList>
            <consortium name="The Broad Institute Genomics Platform"/>
            <consortium name="The Broad Institute Genome Sequencing Center for Infectious Disease"/>
            <person name="Wu L."/>
            <person name="Ma J."/>
        </authorList>
    </citation>
    <scope>NUCLEOTIDE SEQUENCE [LARGE SCALE GENOMIC DNA]</scope>
    <source>
        <strain evidence="8">JCM 18720</strain>
    </source>
</reference>
<name>A0ABP9RXT7_9GAMM</name>
<organism evidence="7 8">
    <name type="scientific">Ferrimonas gelatinilytica</name>
    <dbReference type="NCBI Taxonomy" id="1255257"/>
    <lineage>
        <taxon>Bacteria</taxon>
        <taxon>Pseudomonadati</taxon>
        <taxon>Pseudomonadota</taxon>
        <taxon>Gammaproteobacteria</taxon>
        <taxon>Alteromonadales</taxon>
        <taxon>Ferrimonadaceae</taxon>
        <taxon>Ferrimonas</taxon>
    </lineage>
</organism>